<protein>
    <submittedName>
        <fullName evidence="1">Uncharacterized protein</fullName>
    </submittedName>
</protein>
<dbReference type="AlphaFoldDB" id="A0A0E9W0Z0"/>
<dbReference type="EMBL" id="GBXM01024550">
    <property type="protein sequence ID" value="JAH84027.1"/>
    <property type="molecule type" value="Transcribed_RNA"/>
</dbReference>
<organism evidence="1">
    <name type="scientific">Anguilla anguilla</name>
    <name type="common">European freshwater eel</name>
    <name type="synonym">Muraena anguilla</name>
    <dbReference type="NCBI Taxonomy" id="7936"/>
    <lineage>
        <taxon>Eukaryota</taxon>
        <taxon>Metazoa</taxon>
        <taxon>Chordata</taxon>
        <taxon>Craniata</taxon>
        <taxon>Vertebrata</taxon>
        <taxon>Euteleostomi</taxon>
        <taxon>Actinopterygii</taxon>
        <taxon>Neopterygii</taxon>
        <taxon>Teleostei</taxon>
        <taxon>Anguilliformes</taxon>
        <taxon>Anguillidae</taxon>
        <taxon>Anguilla</taxon>
    </lineage>
</organism>
<name>A0A0E9W0Z0_ANGAN</name>
<reference evidence="1" key="1">
    <citation type="submission" date="2014-11" db="EMBL/GenBank/DDBJ databases">
        <authorList>
            <person name="Amaro Gonzalez C."/>
        </authorList>
    </citation>
    <scope>NUCLEOTIDE SEQUENCE</scope>
</reference>
<proteinExistence type="predicted"/>
<accession>A0A0E9W0Z0</accession>
<evidence type="ECO:0000313" key="1">
    <source>
        <dbReference type="EMBL" id="JAH84027.1"/>
    </source>
</evidence>
<reference evidence="1" key="2">
    <citation type="journal article" date="2015" name="Fish Shellfish Immunol.">
        <title>Early steps in the European eel (Anguilla anguilla)-Vibrio vulnificus interaction in the gills: Role of the RtxA13 toxin.</title>
        <authorList>
            <person name="Callol A."/>
            <person name="Pajuelo D."/>
            <person name="Ebbesson L."/>
            <person name="Teles M."/>
            <person name="MacKenzie S."/>
            <person name="Amaro C."/>
        </authorList>
    </citation>
    <scope>NUCLEOTIDE SEQUENCE</scope>
</reference>
<sequence length="33" mass="3919">MNHELANDKHIMEPSILKCDGMQLDFVEYFHLV</sequence>
<dbReference type="EMBL" id="GBXM01043489">
    <property type="protein sequence ID" value="JAH65088.1"/>
    <property type="molecule type" value="Transcribed_RNA"/>
</dbReference>